<dbReference type="CDD" id="cd04458">
    <property type="entry name" value="CSP_CDS"/>
    <property type="match status" value="1"/>
</dbReference>
<evidence type="ECO:0000313" key="4">
    <source>
        <dbReference type="Proteomes" id="UP001620626"/>
    </source>
</evidence>
<dbReference type="InterPro" id="IPR050181">
    <property type="entry name" value="Cold_shock_domain"/>
</dbReference>
<feature type="compositionally biased region" description="Polar residues" evidence="1">
    <location>
        <begin position="223"/>
        <end position="233"/>
    </location>
</feature>
<dbReference type="Gene3D" id="2.40.50.140">
    <property type="entry name" value="Nucleic acid-binding proteins"/>
    <property type="match status" value="1"/>
</dbReference>
<accession>A0ABD2LXA9</accession>
<protein>
    <recommendedName>
        <fullName evidence="2">CSD domain-containing protein</fullName>
    </recommendedName>
</protein>
<organism evidence="3 4">
    <name type="scientific">Heterodera trifolii</name>
    <dbReference type="NCBI Taxonomy" id="157864"/>
    <lineage>
        <taxon>Eukaryota</taxon>
        <taxon>Metazoa</taxon>
        <taxon>Ecdysozoa</taxon>
        <taxon>Nematoda</taxon>
        <taxon>Chromadorea</taxon>
        <taxon>Rhabditida</taxon>
        <taxon>Tylenchina</taxon>
        <taxon>Tylenchomorpha</taxon>
        <taxon>Tylenchoidea</taxon>
        <taxon>Heteroderidae</taxon>
        <taxon>Heteroderinae</taxon>
        <taxon>Heterodera</taxon>
    </lineage>
</organism>
<evidence type="ECO:0000313" key="3">
    <source>
        <dbReference type="EMBL" id="KAL3119902.1"/>
    </source>
</evidence>
<evidence type="ECO:0000259" key="2">
    <source>
        <dbReference type="PROSITE" id="PS51857"/>
    </source>
</evidence>
<dbReference type="PROSITE" id="PS51857">
    <property type="entry name" value="CSD_2"/>
    <property type="match status" value="1"/>
</dbReference>
<evidence type="ECO:0000256" key="1">
    <source>
        <dbReference type="SAM" id="MobiDB-lite"/>
    </source>
</evidence>
<sequence length="233" mass="24449">MQAVIRPPIVLERGVSGRVKWFDFSKGYGFITRDDGGQDVFLHASSIVRKVNMYFVLIEGQRVEFDVIDGEKGREAAAVSGPGGIRVGTAIQHNNTARSQPLPANANNSAGRMFIAGRFRRPVGKPNNKAKSAVASVPAVVSGGDDSAKGPPLSLSGVTRKGRRMFKANDGEKGKNSDKKESASDGVGKEKDDGGREGDNDGNGGEKEGTNGAQNSGEKEGTNGEQKSGSSEA</sequence>
<dbReference type="InterPro" id="IPR002059">
    <property type="entry name" value="CSP_DNA-bd"/>
</dbReference>
<dbReference type="PRINTS" id="PR00050">
    <property type="entry name" value="COLDSHOCK"/>
</dbReference>
<dbReference type="SUPFAM" id="SSF50249">
    <property type="entry name" value="Nucleic acid-binding proteins"/>
    <property type="match status" value="1"/>
</dbReference>
<name>A0ABD2LXA9_9BILA</name>
<dbReference type="EMBL" id="JBICBT010000228">
    <property type="protein sequence ID" value="KAL3119902.1"/>
    <property type="molecule type" value="Genomic_DNA"/>
</dbReference>
<feature type="domain" description="CSD" evidence="2">
    <location>
        <begin position="14"/>
        <end position="81"/>
    </location>
</feature>
<proteinExistence type="predicted"/>
<dbReference type="InterPro" id="IPR019844">
    <property type="entry name" value="CSD_CS"/>
</dbReference>
<keyword evidence="4" id="KW-1185">Reference proteome</keyword>
<gene>
    <name evidence="3" type="ORF">niasHT_007030</name>
</gene>
<feature type="compositionally biased region" description="Basic and acidic residues" evidence="1">
    <location>
        <begin position="167"/>
        <end position="209"/>
    </location>
</feature>
<dbReference type="InterPro" id="IPR011129">
    <property type="entry name" value="CSD"/>
</dbReference>
<feature type="region of interest" description="Disordered" evidence="1">
    <location>
        <begin position="141"/>
        <end position="233"/>
    </location>
</feature>
<dbReference type="InterPro" id="IPR012340">
    <property type="entry name" value="NA-bd_OB-fold"/>
</dbReference>
<dbReference type="Pfam" id="PF00313">
    <property type="entry name" value="CSD"/>
    <property type="match status" value="1"/>
</dbReference>
<dbReference type="SMART" id="SM00357">
    <property type="entry name" value="CSP"/>
    <property type="match status" value="1"/>
</dbReference>
<dbReference type="PANTHER" id="PTHR11544">
    <property type="entry name" value="COLD SHOCK DOMAIN CONTAINING PROTEINS"/>
    <property type="match status" value="1"/>
</dbReference>
<reference evidence="3 4" key="1">
    <citation type="submission" date="2024-10" db="EMBL/GenBank/DDBJ databases">
        <authorList>
            <person name="Kim D."/>
        </authorList>
    </citation>
    <scope>NUCLEOTIDE SEQUENCE [LARGE SCALE GENOMIC DNA]</scope>
    <source>
        <strain evidence="3">BH-2024</strain>
    </source>
</reference>
<dbReference type="Proteomes" id="UP001620626">
    <property type="component" value="Unassembled WGS sequence"/>
</dbReference>
<dbReference type="PROSITE" id="PS00352">
    <property type="entry name" value="CSD_1"/>
    <property type="match status" value="1"/>
</dbReference>
<comment type="caution">
    <text evidence="3">The sequence shown here is derived from an EMBL/GenBank/DDBJ whole genome shotgun (WGS) entry which is preliminary data.</text>
</comment>
<dbReference type="AlphaFoldDB" id="A0ABD2LXA9"/>